<organism evidence="1 2">
    <name type="scientific">Thermomonospora echinospora</name>
    <dbReference type="NCBI Taxonomy" id="1992"/>
    <lineage>
        <taxon>Bacteria</taxon>
        <taxon>Bacillati</taxon>
        <taxon>Actinomycetota</taxon>
        <taxon>Actinomycetes</taxon>
        <taxon>Streptosporangiales</taxon>
        <taxon>Thermomonosporaceae</taxon>
        <taxon>Thermomonospora</taxon>
    </lineage>
</organism>
<dbReference type="Proteomes" id="UP000236723">
    <property type="component" value="Unassembled WGS sequence"/>
</dbReference>
<name>A0A1H6B7I5_9ACTN</name>
<sequence>MSEESDRLDGLILNCQVLRAVRLIMELFECGLREAIGLFDARYHELRETRPDDFIVSPDEYGHGVYT</sequence>
<accession>A0A1H6B7I5</accession>
<evidence type="ECO:0000313" key="1">
    <source>
        <dbReference type="EMBL" id="SEG56177.1"/>
    </source>
</evidence>
<dbReference type="RefSeq" id="WP_103938787.1">
    <property type="nucleotide sequence ID" value="NZ_FNVO01000006.1"/>
</dbReference>
<evidence type="ECO:0000313" key="2">
    <source>
        <dbReference type="Proteomes" id="UP000236723"/>
    </source>
</evidence>
<dbReference type="EMBL" id="FNVO01000006">
    <property type="protein sequence ID" value="SEG56177.1"/>
    <property type="molecule type" value="Genomic_DNA"/>
</dbReference>
<dbReference type="AlphaFoldDB" id="A0A1H6B7I5"/>
<reference evidence="2" key="1">
    <citation type="submission" date="2016-10" db="EMBL/GenBank/DDBJ databases">
        <authorList>
            <person name="Varghese N."/>
            <person name="Submissions S."/>
        </authorList>
    </citation>
    <scope>NUCLEOTIDE SEQUENCE [LARGE SCALE GENOMIC DNA]</scope>
    <source>
        <strain evidence="2">DSM 43163</strain>
    </source>
</reference>
<gene>
    <name evidence="1" type="ORF">SAMN04489712_106291</name>
</gene>
<protein>
    <submittedName>
        <fullName evidence="1">Uncharacterized protein</fullName>
    </submittedName>
</protein>
<proteinExistence type="predicted"/>
<dbReference type="OrthoDB" id="4566307at2"/>
<keyword evidence="2" id="KW-1185">Reference proteome</keyword>